<proteinExistence type="predicted"/>
<name>A0A9E2KZM4_9FUSO</name>
<evidence type="ECO:0000313" key="1">
    <source>
        <dbReference type="EMBL" id="MBU3843136.1"/>
    </source>
</evidence>
<reference evidence="1" key="1">
    <citation type="journal article" date="2021" name="PeerJ">
        <title>Extensive microbial diversity within the chicken gut microbiome revealed by metagenomics and culture.</title>
        <authorList>
            <person name="Gilroy R."/>
            <person name="Ravi A."/>
            <person name="Getino M."/>
            <person name="Pursley I."/>
            <person name="Horton D.L."/>
            <person name="Alikhan N.F."/>
            <person name="Baker D."/>
            <person name="Gharbi K."/>
            <person name="Hall N."/>
            <person name="Watson M."/>
            <person name="Adriaenssens E.M."/>
            <person name="Foster-Nyarko E."/>
            <person name="Jarju S."/>
            <person name="Secka A."/>
            <person name="Antonio M."/>
            <person name="Oren A."/>
            <person name="Chaudhuri R.R."/>
            <person name="La Ragione R."/>
            <person name="Hildebrand F."/>
            <person name="Pallen M.J."/>
        </authorList>
    </citation>
    <scope>NUCLEOTIDE SEQUENCE</scope>
    <source>
        <strain evidence="1">A6-441</strain>
    </source>
</reference>
<organism evidence="1 2">
    <name type="scientific">Candidatus Fusobacterium pullicola</name>
    <dbReference type="NCBI Taxonomy" id="2838601"/>
    <lineage>
        <taxon>Bacteria</taxon>
        <taxon>Fusobacteriati</taxon>
        <taxon>Fusobacteriota</taxon>
        <taxon>Fusobacteriia</taxon>
        <taxon>Fusobacteriales</taxon>
        <taxon>Fusobacteriaceae</taxon>
        <taxon>Fusobacterium</taxon>
    </lineage>
</organism>
<accession>A0A9E2KZM4</accession>
<reference evidence="1" key="2">
    <citation type="submission" date="2021-04" db="EMBL/GenBank/DDBJ databases">
        <authorList>
            <person name="Gilroy R."/>
        </authorList>
    </citation>
    <scope>NUCLEOTIDE SEQUENCE</scope>
    <source>
        <strain evidence="1">A6-441</strain>
    </source>
</reference>
<sequence length="75" mass="8873">MKILIRNKKWETSFEKVKLICEVTGKNNIFSIKFSYNGNEVTIQTNNLDNTFKYLENIFNSSLENDSYLKEKMVI</sequence>
<gene>
    <name evidence="1" type="ORF">IAA47_09185</name>
</gene>
<dbReference type="Proteomes" id="UP000724657">
    <property type="component" value="Unassembled WGS sequence"/>
</dbReference>
<dbReference type="AlphaFoldDB" id="A0A9E2KZM4"/>
<evidence type="ECO:0000313" key="2">
    <source>
        <dbReference type="Proteomes" id="UP000724657"/>
    </source>
</evidence>
<dbReference type="EMBL" id="JAHLFN010000081">
    <property type="protein sequence ID" value="MBU3843136.1"/>
    <property type="molecule type" value="Genomic_DNA"/>
</dbReference>
<comment type="caution">
    <text evidence="1">The sequence shown here is derived from an EMBL/GenBank/DDBJ whole genome shotgun (WGS) entry which is preliminary data.</text>
</comment>
<protein>
    <submittedName>
        <fullName evidence="1">Uncharacterized protein</fullName>
    </submittedName>
</protein>